<comment type="caution">
    <text evidence="2">The sequence shown here is derived from an EMBL/GenBank/DDBJ whole genome shotgun (WGS) entry which is preliminary data.</text>
</comment>
<sequence length="165" mass="19766">MINVIIRKWTKEDFPDVQNVLRKSWNDAYKFIPQEDLDFYLNKTYSLYELEKIFSSENIICYVAIIENKICGWLKLTINKDENKFYLSSIYILPEFQNYKIGSKFFDIAIQEATNNSFDEIYIGVMNKNEIALNWYKKLGFEFFKEEPFQMGNTVVNHFIGRKKL</sequence>
<dbReference type="CDD" id="cd04301">
    <property type="entry name" value="NAT_SF"/>
    <property type="match status" value="1"/>
</dbReference>
<dbReference type="InterPro" id="IPR000182">
    <property type="entry name" value="GNAT_dom"/>
</dbReference>
<dbReference type="EMBL" id="JARGDL010000012">
    <property type="protein sequence ID" value="MDF1612321.1"/>
    <property type="molecule type" value="Genomic_DNA"/>
</dbReference>
<dbReference type="AlphaFoldDB" id="A0AAE3NYA5"/>
<evidence type="ECO:0000259" key="1">
    <source>
        <dbReference type="PROSITE" id="PS51186"/>
    </source>
</evidence>
<dbReference type="InterPro" id="IPR050276">
    <property type="entry name" value="MshD_Acetyltransferase"/>
</dbReference>
<dbReference type="PANTHER" id="PTHR43617:SF33">
    <property type="entry name" value="SPORE COAT POLYSACCHARIDE BIOSYNTHESIS PROTEIN SPSD"/>
    <property type="match status" value="1"/>
</dbReference>
<name>A0AAE3NYA5_9BACT</name>
<reference evidence="2" key="1">
    <citation type="submission" date="2023-03" db="EMBL/GenBank/DDBJ databases">
        <title>Stygiobacter electus gen. nov., sp. nov., facultatively anaerobic thermotolerant bacterium of the class Ignavibacteria from a well of Yessentuki mineral water deposit.</title>
        <authorList>
            <person name="Podosokorskaya O.A."/>
            <person name="Elcheninov A.G."/>
            <person name="Petrova N.F."/>
            <person name="Zavarzina D.G."/>
            <person name="Kublanov I.V."/>
            <person name="Merkel A.Y."/>
        </authorList>
    </citation>
    <scope>NUCLEOTIDE SEQUENCE</scope>
    <source>
        <strain evidence="2">09-Me</strain>
    </source>
</reference>
<organism evidence="2 3">
    <name type="scientific">Stygiobacter electus</name>
    <dbReference type="NCBI Taxonomy" id="3032292"/>
    <lineage>
        <taxon>Bacteria</taxon>
        <taxon>Pseudomonadati</taxon>
        <taxon>Ignavibacteriota</taxon>
        <taxon>Ignavibacteria</taxon>
        <taxon>Ignavibacteriales</taxon>
        <taxon>Melioribacteraceae</taxon>
        <taxon>Stygiobacter</taxon>
    </lineage>
</organism>
<protein>
    <submittedName>
        <fullName evidence="2">N-acetyltransferase</fullName>
    </submittedName>
</protein>
<dbReference type="PROSITE" id="PS51186">
    <property type="entry name" value="GNAT"/>
    <property type="match status" value="1"/>
</dbReference>
<dbReference type="SUPFAM" id="SSF55729">
    <property type="entry name" value="Acyl-CoA N-acyltransferases (Nat)"/>
    <property type="match status" value="1"/>
</dbReference>
<feature type="domain" description="N-acetyltransferase" evidence="1">
    <location>
        <begin position="4"/>
        <end position="165"/>
    </location>
</feature>
<dbReference type="PANTHER" id="PTHR43617">
    <property type="entry name" value="L-AMINO ACID N-ACETYLTRANSFERASE"/>
    <property type="match status" value="1"/>
</dbReference>
<evidence type="ECO:0000313" key="2">
    <source>
        <dbReference type="EMBL" id="MDF1612321.1"/>
    </source>
</evidence>
<dbReference type="Pfam" id="PF00583">
    <property type="entry name" value="Acetyltransf_1"/>
    <property type="match status" value="1"/>
</dbReference>
<dbReference type="RefSeq" id="WP_321536092.1">
    <property type="nucleotide sequence ID" value="NZ_JARGDL010000012.1"/>
</dbReference>
<dbReference type="Gene3D" id="3.40.630.30">
    <property type="match status" value="1"/>
</dbReference>
<dbReference type="InterPro" id="IPR016181">
    <property type="entry name" value="Acyl_CoA_acyltransferase"/>
</dbReference>
<dbReference type="Proteomes" id="UP001221302">
    <property type="component" value="Unassembled WGS sequence"/>
</dbReference>
<gene>
    <name evidence="2" type="ORF">P0M35_09175</name>
</gene>
<accession>A0AAE3NYA5</accession>
<proteinExistence type="predicted"/>
<dbReference type="GO" id="GO:0016747">
    <property type="term" value="F:acyltransferase activity, transferring groups other than amino-acyl groups"/>
    <property type="evidence" value="ECO:0007669"/>
    <property type="project" value="InterPro"/>
</dbReference>
<keyword evidence="3" id="KW-1185">Reference proteome</keyword>
<evidence type="ECO:0000313" key="3">
    <source>
        <dbReference type="Proteomes" id="UP001221302"/>
    </source>
</evidence>